<sequence>MHNRSASARRTRRLSLAGAAALTAAVAATAIAFNAAGTAPVAQAATVTYDPLAPALDFNAFVENETELHSTESEGAMATGGNLVIRGSYNVNIHEVASFTAPGDARPSALVVGGRVDYSQDPATSVVQVHDYVKVGDLTGTSVLNTDNNNASVNTHLVASGSAYDSTPRIELNVQQPIASVGPTSPIDFDSAFAQLRENSQNLYVCDAYKVPMNDRDRPVVVPKGEVAPGQGIRISLQPGVTNILEVTGEDLNNMADLTFDTPPTADTPLLINVDTSGTGNEFDWDVATQAGISGNQAPYILWNFPDTTRLNIASGDTVEGSILAPNADYRNVSPTNVEGQVIAKNAKFGDLGQNGGEIHYFPFAAEFSCEDDTPTESPSDTTDAPTTDEETTPCETTDAPSSEEPTTGEPTTDAPTTEAPTTDAPTSDGPTTEQPTTDAPSSDTPSSDGPTTGGGSTTKGDCGPLASTGSSSTAPLLIAAGTLVAVGAGVVAVASIRRRSAKNS</sequence>
<comment type="caution">
    <text evidence="5">The sequence shown here is derived from an EMBL/GenBank/DDBJ whole genome shotgun (WGS) entry which is preliminary data.</text>
</comment>
<feature type="compositionally biased region" description="Low complexity" evidence="1">
    <location>
        <begin position="376"/>
        <end position="386"/>
    </location>
</feature>
<feature type="region of interest" description="Disordered" evidence="1">
    <location>
        <begin position="370"/>
        <end position="473"/>
    </location>
</feature>
<evidence type="ECO:0000259" key="4">
    <source>
        <dbReference type="Pfam" id="PF20597"/>
    </source>
</evidence>
<gene>
    <name evidence="5" type="ORF">GCM10009830_03000</name>
</gene>
<keyword evidence="3" id="KW-0732">Signal</keyword>
<dbReference type="Pfam" id="PF20597">
    <property type="entry name" value="pAdhesive_15"/>
    <property type="match status" value="1"/>
</dbReference>
<reference evidence="5 6" key="1">
    <citation type="journal article" date="2019" name="Int. J. Syst. Evol. Microbiol.">
        <title>The Global Catalogue of Microorganisms (GCM) 10K type strain sequencing project: providing services to taxonomists for standard genome sequencing and annotation.</title>
        <authorList>
            <consortium name="The Broad Institute Genomics Platform"/>
            <consortium name="The Broad Institute Genome Sequencing Center for Infectious Disease"/>
            <person name="Wu L."/>
            <person name="Ma J."/>
        </authorList>
    </citation>
    <scope>NUCLEOTIDE SEQUENCE [LARGE SCALE GENOMIC DNA]</scope>
    <source>
        <strain evidence="5 6">JCM 16001</strain>
    </source>
</reference>
<dbReference type="PROSITE" id="PS51318">
    <property type="entry name" value="TAT"/>
    <property type="match status" value="1"/>
</dbReference>
<dbReference type="EMBL" id="BAAAQF010000002">
    <property type="protein sequence ID" value="GAA1661249.1"/>
    <property type="molecule type" value="Genomic_DNA"/>
</dbReference>
<evidence type="ECO:0000313" key="5">
    <source>
        <dbReference type="EMBL" id="GAA1661249.1"/>
    </source>
</evidence>
<evidence type="ECO:0000256" key="2">
    <source>
        <dbReference type="SAM" id="Phobius"/>
    </source>
</evidence>
<keyword evidence="2" id="KW-0472">Membrane</keyword>
<organism evidence="5 6">
    <name type="scientific">Glycomyces endophyticus</name>
    <dbReference type="NCBI Taxonomy" id="480996"/>
    <lineage>
        <taxon>Bacteria</taxon>
        <taxon>Bacillati</taxon>
        <taxon>Actinomycetota</taxon>
        <taxon>Actinomycetes</taxon>
        <taxon>Glycomycetales</taxon>
        <taxon>Glycomycetaceae</taxon>
        <taxon>Glycomyces</taxon>
    </lineage>
</organism>
<feature type="compositionally biased region" description="Low complexity" evidence="1">
    <location>
        <begin position="436"/>
        <end position="451"/>
    </location>
</feature>
<feature type="domain" description="Choice-of-anchor A" evidence="4">
    <location>
        <begin position="51"/>
        <end position="361"/>
    </location>
</feature>
<evidence type="ECO:0000256" key="1">
    <source>
        <dbReference type="SAM" id="MobiDB-lite"/>
    </source>
</evidence>
<keyword evidence="2" id="KW-1133">Transmembrane helix</keyword>
<accession>A0ABN2FX21</accession>
<evidence type="ECO:0000256" key="3">
    <source>
        <dbReference type="SAM" id="SignalP"/>
    </source>
</evidence>
<proteinExistence type="predicted"/>
<protein>
    <recommendedName>
        <fullName evidence="4">Choice-of-anchor A domain-containing protein</fullName>
    </recommendedName>
</protein>
<feature type="chain" id="PRO_5045823251" description="Choice-of-anchor A domain-containing protein" evidence="3">
    <location>
        <begin position="45"/>
        <end position="505"/>
    </location>
</feature>
<dbReference type="InterPro" id="IPR006311">
    <property type="entry name" value="TAT_signal"/>
</dbReference>
<dbReference type="InterPro" id="IPR026588">
    <property type="entry name" value="Choice_anch_A"/>
</dbReference>
<feature type="compositionally biased region" description="Low complexity" evidence="1">
    <location>
        <begin position="394"/>
        <end position="429"/>
    </location>
</feature>
<feature type="transmembrane region" description="Helical" evidence="2">
    <location>
        <begin position="477"/>
        <end position="497"/>
    </location>
</feature>
<dbReference type="NCBIfam" id="TIGR04215">
    <property type="entry name" value="choice_anch_A"/>
    <property type="match status" value="1"/>
</dbReference>
<dbReference type="Proteomes" id="UP001499851">
    <property type="component" value="Unassembled WGS sequence"/>
</dbReference>
<keyword evidence="2" id="KW-0812">Transmembrane</keyword>
<evidence type="ECO:0000313" key="6">
    <source>
        <dbReference type="Proteomes" id="UP001499851"/>
    </source>
</evidence>
<feature type="signal peptide" evidence="3">
    <location>
        <begin position="1"/>
        <end position="44"/>
    </location>
</feature>
<name>A0ABN2FX21_9ACTN</name>
<keyword evidence="6" id="KW-1185">Reference proteome</keyword>
<dbReference type="RefSeq" id="WP_344480888.1">
    <property type="nucleotide sequence ID" value="NZ_BAAAQF010000002.1"/>
</dbReference>